<dbReference type="Gene3D" id="1.20.1050.10">
    <property type="match status" value="1"/>
</dbReference>
<dbReference type="NCBIfam" id="NF007682">
    <property type="entry name" value="PRK10357.1"/>
    <property type="match status" value="1"/>
</dbReference>
<dbReference type="AlphaFoldDB" id="A0AB39UWS4"/>
<dbReference type="Pfam" id="PF13417">
    <property type="entry name" value="GST_N_3"/>
    <property type="match status" value="1"/>
</dbReference>
<sequence>MQLYGSLTSPYVRKIRVALALKGVDYRFEETIPWNDDSPVHQINPLGKVPVLKEDSGAVWYDSAVIAEVLEARVPQPALFPTETEARLQVRQLQALADGICDAGVLIFLERKREPAQQSEAWIARQETKINKGVAALARHLGDRSVLVGDSMTHADIAALCVLQWLDIRAGLRAWKDAYPELARWVESQTRQPAFAETVPPAA</sequence>
<feature type="domain" description="GST N-terminal" evidence="1">
    <location>
        <begin position="1"/>
        <end position="78"/>
    </location>
</feature>
<dbReference type="PANTHER" id="PTHR42673">
    <property type="entry name" value="MALEYLACETOACETATE ISOMERASE"/>
    <property type="match status" value="1"/>
</dbReference>
<protein>
    <submittedName>
        <fullName evidence="3">Glutathione S-transferase</fullName>
        <ecNumber evidence="3">2.5.1.18</ecNumber>
    </submittedName>
</protein>
<dbReference type="SFLD" id="SFLDG00358">
    <property type="entry name" value="Main_(cytGST)"/>
    <property type="match status" value="1"/>
</dbReference>
<gene>
    <name evidence="3" type="ORF">AAIA72_16435</name>
</gene>
<evidence type="ECO:0000259" key="1">
    <source>
        <dbReference type="PROSITE" id="PS50404"/>
    </source>
</evidence>
<reference evidence="3" key="1">
    <citation type="submission" date="2024-05" db="EMBL/GenBank/DDBJ databases">
        <title>Genome sequencing of novel strain.</title>
        <authorList>
            <person name="Ganbat D."/>
            <person name="Ganbat S."/>
            <person name="Lee S.-J."/>
        </authorList>
    </citation>
    <scope>NUCLEOTIDE SEQUENCE</scope>
    <source>
        <strain evidence="3">SMD15-11</strain>
    </source>
</reference>
<dbReference type="InterPro" id="IPR004045">
    <property type="entry name" value="Glutathione_S-Trfase_N"/>
</dbReference>
<dbReference type="PANTHER" id="PTHR42673:SF4">
    <property type="entry name" value="MALEYLACETOACETATE ISOMERASE"/>
    <property type="match status" value="1"/>
</dbReference>
<dbReference type="InterPro" id="IPR040079">
    <property type="entry name" value="Glutathione_S-Trfase"/>
</dbReference>
<evidence type="ECO:0000313" key="3">
    <source>
        <dbReference type="EMBL" id="XDT72362.1"/>
    </source>
</evidence>
<keyword evidence="3" id="KW-0808">Transferase</keyword>
<dbReference type="SUPFAM" id="SSF47616">
    <property type="entry name" value="GST C-terminal domain-like"/>
    <property type="match status" value="1"/>
</dbReference>
<dbReference type="Gene3D" id="3.40.30.10">
    <property type="entry name" value="Glutaredoxin"/>
    <property type="match status" value="1"/>
</dbReference>
<dbReference type="InterPro" id="IPR036249">
    <property type="entry name" value="Thioredoxin-like_sf"/>
</dbReference>
<dbReference type="GO" id="GO:0016034">
    <property type="term" value="F:maleylacetoacetate isomerase activity"/>
    <property type="evidence" value="ECO:0007669"/>
    <property type="project" value="TreeGrafter"/>
</dbReference>
<proteinExistence type="predicted"/>
<dbReference type="KEGG" id="tcd:AAIA72_16435"/>
<dbReference type="SFLD" id="SFLDS00019">
    <property type="entry name" value="Glutathione_Transferase_(cytos"/>
    <property type="match status" value="1"/>
</dbReference>
<dbReference type="Pfam" id="PF13410">
    <property type="entry name" value="GST_C_2"/>
    <property type="match status" value="1"/>
</dbReference>
<evidence type="ECO:0000259" key="2">
    <source>
        <dbReference type="PROSITE" id="PS50405"/>
    </source>
</evidence>
<dbReference type="GO" id="GO:0004364">
    <property type="term" value="F:glutathione transferase activity"/>
    <property type="evidence" value="ECO:0007669"/>
    <property type="project" value="UniProtKB-EC"/>
</dbReference>
<dbReference type="SUPFAM" id="SSF52833">
    <property type="entry name" value="Thioredoxin-like"/>
    <property type="match status" value="1"/>
</dbReference>
<dbReference type="PROSITE" id="PS50405">
    <property type="entry name" value="GST_CTER"/>
    <property type="match status" value="1"/>
</dbReference>
<dbReference type="GO" id="GO:0006749">
    <property type="term" value="P:glutathione metabolic process"/>
    <property type="evidence" value="ECO:0007669"/>
    <property type="project" value="TreeGrafter"/>
</dbReference>
<dbReference type="InterPro" id="IPR036282">
    <property type="entry name" value="Glutathione-S-Trfase_C_sf"/>
</dbReference>
<dbReference type="EC" id="2.5.1.18" evidence="3"/>
<feature type="domain" description="GST C-terminal" evidence="2">
    <location>
        <begin position="83"/>
        <end position="203"/>
    </location>
</feature>
<organism evidence="3">
    <name type="scientific">Thermohahella caldifontis</name>
    <dbReference type="NCBI Taxonomy" id="3142973"/>
    <lineage>
        <taxon>Bacteria</taxon>
        <taxon>Pseudomonadati</taxon>
        <taxon>Pseudomonadota</taxon>
        <taxon>Gammaproteobacteria</taxon>
        <taxon>Oceanospirillales</taxon>
        <taxon>Hahellaceae</taxon>
        <taxon>Thermohahella</taxon>
    </lineage>
</organism>
<dbReference type="EMBL" id="CP154858">
    <property type="protein sequence ID" value="XDT72362.1"/>
    <property type="molecule type" value="Genomic_DNA"/>
</dbReference>
<name>A0AB39UWS4_9GAMM</name>
<dbReference type="GO" id="GO:0006559">
    <property type="term" value="P:L-phenylalanine catabolic process"/>
    <property type="evidence" value="ECO:0007669"/>
    <property type="project" value="TreeGrafter"/>
</dbReference>
<dbReference type="PROSITE" id="PS50404">
    <property type="entry name" value="GST_NTER"/>
    <property type="match status" value="1"/>
</dbReference>
<accession>A0AB39UWS4</accession>
<dbReference type="CDD" id="cd03205">
    <property type="entry name" value="GST_C_6"/>
    <property type="match status" value="1"/>
</dbReference>
<dbReference type="InterPro" id="IPR010987">
    <property type="entry name" value="Glutathione-S-Trfase_C-like"/>
</dbReference>
<dbReference type="RefSeq" id="WP_369601372.1">
    <property type="nucleotide sequence ID" value="NZ_CP154858.1"/>
</dbReference>